<evidence type="ECO:0000256" key="3">
    <source>
        <dbReference type="ARBA" id="ARBA00022475"/>
    </source>
</evidence>
<evidence type="ECO:0000256" key="2">
    <source>
        <dbReference type="ARBA" id="ARBA00006679"/>
    </source>
</evidence>
<feature type="transmembrane region" description="Helical" evidence="7">
    <location>
        <begin position="82"/>
        <end position="99"/>
    </location>
</feature>
<accession>A0A1N6W6Z9</accession>
<comment type="similarity">
    <text evidence="2">Belongs to the DoxX family.</text>
</comment>
<proteinExistence type="inferred from homology"/>
<keyword evidence="3" id="KW-1003">Cell membrane</keyword>
<evidence type="ECO:0000256" key="4">
    <source>
        <dbReference type="ARBA" id="ARBA00022692"/>
    </source>
</evidence>
<comment type="subcellular location">
    <subcellularLocation>
        <location evidence="1">Cell membrane</location>
        <topology evidence="1">Multi-pass membrane protein</topology>
    </subcellularLocation>
</comment>
<dbReference type="PANTHER" id="PTHR33452">
    <property type="entry name" value="OXIDOREDUCTASE CATD-RELATED"/>
    <property type="match status" value="1"/>
</dbReference>
<protein>
    <submittedName>
        <fullName evidence="8">Putative oxidoreductase</fullName>
    </submittedName>
</protein>
<dbReference type="AlphaFoldDB" id="A0A1N6W6Z9"/>
<feature type="transmembrane region" description="Helical" evidence="7">
    <location>
        <begin position="111"/>
        <end position="130"/>
    </location>
</feature>
<dbReference type="Pfam" id="PF07681">
    <property type="entry name" value="DoxX"/>
    <property type="match status" value="1"/>
</dbReference>
<keyword evidence="9" id="KW-1185">Reference proteome</keyword>
<keyword evidence="5 7" id="KW-1133">Transmembrane helix</keyword>
<organism evidence="8 9">
    <name type="scientific">Pontibacter lucknowensis</name>
    <dbReference type="NCBI Taxonomy" id="1077936"/>
    <lineage>
        <taxon>Bacteria</taxon>
        <taxon>Pseudomonadati</taxon>
        <taxon>Bacteroidota</taxon>
        <taxon>Cytophagia</taxon>
        <taxon>Cytophagales</taxon>
        <taxon>Hymenobacteraceae</taxon>
        <taxon>Pontibacter</taxon>
    </lineage>
</organism>
<dbReference type="OrthoDB" id="9813193at2"/>
<feature type="transmembrane region" description="Helical" evidence="7">
    <location>
        <begin position="50"/>
        <end position="75"/>
    </location>
</feature>
<evidence type="ECO:0000313" key="9">
    <source>
        <dbReference type="Proteomes" id="UP000185924"/>
    </source>
</evidence>
<name>A0A1N6W6Z9_9BACT</name>
<evidence type="ECO:0000256" key="6">
    <source>
        <dbReference type="ARBA" id="ARBA00023136"/>
    </source>
</evidence>
<gene>
    <name evidence="8" type="ORF">SAMN05421545_1392</name>
</gene>
<dbReference type="RefSeq" id="WP_076421601.1">
    <property type="nucleotide sequence ID" value="NZ_FTNM01000002.1"/>
</dbReference>
<dbReference type="InterPro" id="IPR032808">
    <property type="entry name" value="DoxX"/>
</dbReference>
<dbReference type="STRING" id="1077936.SAMN05421545_1392"/>
<sequence length="150" mass="16164">MKKLFNIHQSANSIDVALLITRVGVSALMLTHGWPKLGMLFSADPVQFPALFGLSATASLALAVFAEVLCSLLILVGLGTRLATIPLIITMLVAVLLVHGADPFAKQELGLLYLMPYIALLLAGSGRYSLDHLLMQKVLRPAYVRPLSIQ</sequence>
<dbReference type="PANTHER" id="PTHR33452:SF1">
    <property type="entry name" value="INNER MEMBRANE PROTEIN YPHA-RELATED"/>
    <property type="match status" value="1"/>
</dbReference>
<dbReference type="EMBL" id="FTNM01000002">
    <property type="protein sequence ID" value="SIQ85874.1"/>
    <property type="molecule type" value="Genomic_DNA"/>
</dbReference>
<dbReference type="GO" id="GO:0005886">
    <property type="term" value="C:plasma membrane"/>
    <property type="evidence" value="ECO:0007669"/>
    <property type="project" value="UniProtKB-SubCell"/>
</dbReference>
<evidence type="ECO:0000256" key="5">
    <source>
        <dbReference type="ARBA" id="ARBA00022989"/>
    </source>
</evidence>
<dbReference type="Proteomes" id="UP000185924">
    <property type="component" value="Unassembled WGS sequence"/>
</dbReference>
<reference evidence="9" key="1">
    <citation type="submission" date="2017-01" db="EMBL/GenBank/DDBJ databases">
        <authorList>
            <person name="Varghese N."/>
            <person name="Submissions S."/>
        </authorList>
    </citation>
    <scope>NUCLEOTIDE SEQUENCE [LARGE SCALE GENOMIC DNA]</scope>
    <source>
        <strain evidence="9">DM9</strain>
    </source>
</reference>
<dbReference type="InterPro" id="IPR051907">
    <property type="entry name" value="DoxX-like_oxidoreductase"/>
</dbReference>
<evidence type="ECO:0000256" key="7">
    <source>
        <dbReference type="SAM" id="Phobius"/>
    </source>
</evidence>
<keyword evidence="6 7" id="KW-0472">Membrane</keyword>
<evidence type="ECO:0000313" key="8">
    <source>
        <dbReference type="EMBL" id="SIQ85874.1"/>
    </source>
</evidence>
<evidence type="ECO:0000256" key="1">
    <source>
        <dbReference type="ARBA" id="ARBA00004651"/>
    </source>
</evidence>
<feature type="transmembrane region" description="Helical" evidence="7">
    <location>
        <begin position="12"/>
        <end position="30"/>
    </location>
</feature>
<keyword evidence="4 7" id="KW-0812">Transmembrane</keyword>